<evidence type="ECO:0000313" key="18">
    <source>
        <dbReference type="EMBL" id="SFM98115.1"/>
    </source>
</evidence>
<feature type="transmembrane region" description="Helical" evidence="16">
    <location>
        <begin position="54"/>
        <end position="83"/>
    </location>
</feature>
<keyword evidence="5 16" id="KW-0812">Transmembrane</keyword>
<proteinExistence type="inferred from homology"/>
<feature type="compositionally biased region" description="Polar residues" evidence="15">
    <location>
        <begin position="291"/>
        <end position="301"/>
    </location>
</feature>
<dbReference type="GO" id="GO:0005886">
    <property type="term" value="C:plasma membrane"/>
    <property type="evidence" value="ECO:0007669"/>
    <property type="project" value="UniProtKB-SubCell"/>
</dbReference>
<comment type="similarity">
    <text evidence="2">Belongs to the FtsK/SpoIIIE/SftA family.</text>
</comment>
<feature type="compositionally biased region" description="Pro residues" evidence="15">
    <location>
        <begin position="770"/>
        <end position="779"/>
    </location>
</feature>
<keyword evidence="4" id="KW-0132">Cell division</keyword>
<dbReference type="InterPro" id="IPR025199">
    <property type="entry name" value="FtsK_4TM"/>
</dbReference>
<keyword evidence="7" id="KW-0159">Chromosome partition</keyword>
<keyword evidence="8 14" id="KW-0067">ATP-binding</keyword>
<dbReference type="InterPro" id="IPR036388">
    <property type="entry name" value="WH-like_DNA-bd_sf"/>
</dbReference>
<keyword evidence="10" id="KW-0238">DNA-binding</keyword>
<dbReference type="SUPFAM" id="SSF46785">
    <property type="entry name" value="Winged helix' DNA-binding domain"/>
    <property type="match status" value="1"/>
</dbReference>
<dbReference type="AlphaFoldDB" id="A0A1I4VAA0"/>
<evidence type="ECO:0000256" key="4">
    <source>
        <dbReference type="ARBA" id="ARBA00022618"/>
    </source>
</evidence>
<dbReference type="Gene3D" id="3.40.50.300">
    <property type="entry name" value="P-loop containing nucleotide triphosphate hydrolases"/>
    <property type="match status" value="1"/>
</dbReference>
<evidence type="ECO:0000256" key="3">
    <source>
        <dbReference type="ARBA" id="ARBA00022475"/>
    </source>
</evidence>
<keyword evidence="12" id="KW-0131">Cell cycle</keyword>
<dbReference type="RefSeq" id="WP_218148883.1">
    <property type="nucleotide sequence ID" value="NZ_FOUU01000008.1"/>
</dbReference>
<dbReference type="EMBL" id="FOUU01000008">
    <property type="protein sequence ID" value="SFM98115.1"/>
    <property type="molecule type" value="Genomic_DNA"/>
</dbReference>
<feature type="transmembrane region" description="Helical" evidence="16">
    <location>
        <begin position="104"/>
        <end position="121"/>
    </location>
</feature>
<keyword evidence="11 16" id="KW-0472">Membrane</keyword>
<dbReference type="GO" id="GO:0003677">
    <property type="term" value="F:DNA binding"/>
    <property type="evidence" value="ECO:0007669"/>
    <property type="project" value="UniProtKB-KW"/>
</dbReference>
<keyword evidence="3" id="KW-1003">Cell membrane</keyword>
<dbReference type="InterPro" id="IPR036390">
    <property type="entry name" value="WH_DNA-bd_sf"/>
</dbReference>
<dbReference type="SUPFAM" id="SSF52540">
    <property type="entry name" value="P-loop containing nucleoside triphosphate hydrolases"/>
    <property type="match status" value="1"/>
</dbReference>
<dbReference type="PANTHER" id="PTHR22683">
    <property type="entry name" value="SPORULATION PROTEIN RELATED"/>
    <property type="match status" value="1"/>
</dbReference>
<evidence type="ECO:0000256" key="16">
    <source>
        <dbReference type="SAM" id="Phobius"/>
    </source>
</evidence>
<evidence type="ECO:0000256" key="13">
    <source>
        <dbReference type="ARBA" id="ARBA00025923"/>
    </source>
</evidence>
<dbReference type="GO" id="GO:0051301">
    <property type="term" value="P:cell division"/>
    <property type="evidence" value="ECO:0007669"/>
    <property type="project" value="UniProtKB-KW"/>
</dbReference>
<dbReference type="Gene3D" id="3.30.980.40">
    <property type="match status" value="1"/>
</dbReference>
<sequence length="779" mass="85420">MMKRGELEAKKPREILGLSVCFLGILLSASFLSYHPHDPTVFNASSGNAGVHNVLGLFGAHVAYLFMHSFGIASFLVPFCLIWSGFRIIVPRRTASHISGKTGLAVALLAFFVLLLLPPLIHPTVNIHAASVPISGVLGALMVNFLERFFSRLGAIILISGLSVITFFALVPATFEECLKACGNSCRFLGCRIKKLFSGFSDSFRTVIKKVRLTKKQSGNRSDKHSPQVVPLNEENPDDLLILTDDDVHNGNAKNGDEEIRAKGEAIFSSAPPIIPRSSEKKSSSSFKSSPPRQNIKFSGSTAFSYPPVDLLNEYPQTGGRDDDSVLKEKASVLKQKLADFGIQGEVVAVHPGPVITMFEYVPAPGIKISRIVNLQNDLTMALKALSVRIVAPIPGKAAVGIEIPNKKRQLVAIRDIIDSEAFKNARAPLTIALGKNIVGETVITNLAKMPHLLIAGATGTGKSVCLNAILTSLLYRNGPDTLRLMLIDPKRIELSFYEDIPHLIHPVVKDAKKANQALKWAVSEMERRYELMAEVNARNIESYNQAIRKKEDSSGYEQMPYIVIVIDELADLMMVASREVEESVTRLAQMARAAGMHLILATQRPSVDVITGLIKANIPSRISFQVSSKVDSRTILDAPGAETLLGAGDMLFLPPGTAKLQRIHGAFVSEEEVKKVVDFWKAQAEAVGWSQEYVCIEEPRSTSGFDEDEIDEKYEEAVRLVLQTRQASISMLQRRLRVGYNRAARMIEMMEQQGIVGPSDGIKPREVLLPPPENSENG</sequence>
<name>A0A1I4VAA0_9BACT</name>
<feature type="transmembrane region" description="Helical" evidence="16">
    <location>
        <begin position="153"/>
        <end position="175"/>
    </location>
</feature>
<evidence type="ECO:0000256" key="15">
    <source>
        <dbReference type="SAM" id="MobiDB-lite"/>
    </source>
</evidence>
<evidence type="ECO:0000256" key="7">
    <source>
        <dbReference type="ARBA" id="ARBA00022829"/>
    </source>
</evidence>
<dbReference type="InterPro" id="IPR027417">
    <property type="entry name" value="P-loop_NTPase"/>
</dbReference>
<dbReference type="PANTHER" id="PTHR22683:SF41">
    <property type="entry name" value="DNA TRANSLOCASE FTSK"/>
    <property type="match status" value="1"/>
</dbReference>
<organism evidence="18 19">
    <name type="scientific">Thermodesulforhabdus norvegica</name>
    <dbReference type="NCBI Taxonomy" id="39841"/>
    <lineage>
        <taxon>Bacteria</taxon>
        <taxon>Pseudomonadati</taxon>
        <taxon>Thermodesulfobacteriota</taxon>
        <taxon>Syntrophobacteria</taxon>
        <taxon>Syntrophobacterales</taxon>
        <taxon>Thermodesulforhabdaceae</taxon>
        <taxon>Thermodesulforhabdus</taxon>
    </lineage>
</organism>
<evidence type="ECO:0000256" key="8">
    <source>
        <dbReference type="ARBA" id="ARBA00022840"/>
    </source>
</evidence>
<dbReference type="InterPro" id="IPR003593">
    <property type="entry name" value="AAA+_ATPase"/>
</dbReference>
<evidence type="ECO:0000256" key="11">
    <source>
        <dbReference type="ARBA" id="ARBA00023136"/>
    </source>
</evidence>
<dbReference type="InterPro" id="IPR018541">
    <property type="entry name" value="Ftsk_gamma"/>
</dbReference>
<evidence type="ECO:0000256" key="1">
    <source>
        <dbReference type="ARBA" id="ARBA00004651"/>
    </source>
</evidence>
<dbReference type="SMART" id="SM00843">
    <property type="entry name" value="Ftsk_gamma"/>
    <property type="match status" value="1"/>
</dbReference>
<keyword evidence="19" id="KW-1185">Reference proteome</keyword>
<feature type="transmembrane region" description="Helical" evidence="16">
    <location>
        <begin position="15"/>
        <end position="34"/>
    </location>
</feature>
<dbReference type="SMART" id="SM00382">
    <property type="entry name" value="AAA"/>
    <property type="match status" value="1"/>
</dbReference>
<evidence type="ECO:0000256" key="12">
    <source>
        <dbReference type="ARBA" id="ARBA00023306"/>
    </source>
</evidence>
<accession>A0A1I4VAA0</accession>
<evidence type="ECO:0000259" key="17">
    <source>
        <dbReference type="PROSITE" id="PS50901"/>
    </source>
</evidence>
<protein>
    <submittedName>
        <fullName evidence="18">DNA segregation ATPase FtsK/SpoIIIE, S-DNA-T family</fullName>
    </submittedName>
</protein>
<dbReference type="Pfam" id="PF09397">
    <property type="entry name" value="FtsK_gamma"/>
    <property type="match status" value="1"/>
</dbReference>
<feature type="region of interest" description="Disordered" evidence="15">
    <location>
        <begin position="271"/>
        <end position="301"/>
    </location>
</feature>
<dbReference type="InterPro" id="IPR002543">
    <property type="entry name" value="FtsK_dom"/>
</dbReference>
<dbReference type="Pfam" id="PF17854">
    <property type="entry name" value="FtsK_alpha"/>
    <property type="match status" value="1"/>
</dbReference>
<dbReference type="GO" id="GO:0007059">
    <property type="term" value="P:chromosome segregation"/>
    <property type="evidence" value="ECO:0007669"/>
    <property type="project" value="UniProtKB-KW"/>
</dbReference>
<evidence type="ECO:0000313" key="19">
    <source>
        <dbReference type="Proteomes" id="UP000199611"/>
    </source>
</evidence>
<reference evidence="18 19" key="1">
    <citation type="submission" date="2016-10" db="EMBL/GenBank/DDBJ databases">
        <authorList>
            <person name="de Groot N.N."/>
        </authorList>
    </citation>
    <scope>NUCLEOTIDE SEQUENCE [LARGE SCALE GENOMIC DNA]</scope>
    <source>
        <strain evidence="18 19">DSM 9990</strain>
    </source>
</reference>
<feature type="binding site" evidence="14">
    <location>
        <begin position="457"/>
        <end position="464"/>
    </location>
    <ligand>
        <name>ATP</name>
        <dbReference type="ChEBI" id="CHEBI:30616"/>
    </ligand>
</feature>
<dbReference type="STRING" id="39841.SAMN05660836_02199"/>
<dbReference type="InterPro" id="IPR050206">
    <property type="entry name" value="FtsK/SpoIIIE/SftA"/>
</dbReference>
<feature type="region of interest" description="Disordered" evidence="15">
    <location>
        <begin position="757"/>
        <end position="779"/>
    </location>
</feature>
<evidence type="ECO:0000256" key="2">
    <source>
        <dbReference type="ARBA" id="ARBA00006474"/>
    </source>
</evidence>
<dbReference type="Pfam" id="PF13491">
    <property type="entry name" value="FtsK_4TM"/>
    <property type="match status" value="1"/>
</dbReference>
<dbReference type="InterPro" id="IPR041027">
    <property type="entry name" value="FtsK_alpha"/>
</dbReference>
<gene>
    <name evidence="18" type="ORF">SAMN05660836_02199</name>
</gene>
<comment type="subcellular location">
    <subcellularLocation>
        <location evidence="1">Cell membrane</location>
        <topology evidence="1">Multi-pass membrane protein</topology>
    </subcellularLocation>
</comment>
<evidence type="ECO:0000256" key="9">
    <source>
        <dbReference type="ARBA" id="ARBA00022989"/>
    </source>
</evidence>
<dbReference type="Pfam" id="PF01580">
    <property type="entry name" value="FtsK_SpoIIIE"/>
    <property type="match status" value="1"/>
</dbReference>
<dbReference type="GO" id="GO:0005524">
    <property type="term" value="F:ATP binding"/>
    <property type="evidence" value="ECO:0007669"/>
    <property type="project" value="UniProtKB-UniRule"/>
</dbReference>
<dbReference type="Gene3D" id="1.10.10.10">
    <property type="entry name" value="Winged helix-like DNA-binding domain superfamily/Winged helix DNA-binding domain"/>
    <property type="match status" value="1"/>
</dbReference>
<evidence type="ECO:0000256" key="5">
    <source>
        <dbReference type="ARBA" id="ARBA00022692"/>
    </source>
</evidence>
<evidence type="ECO:0000256" key="6">
    <source>
        <dbReference type="ARBA" id="ARBA00022741"/>
    </source>
</evidence>
<dbReference type="PROSITE" id="PS50901">
    <property type="entry name" value="FTSK"/>
    <property type="match status" value="1"/>
</dbReference>
<keyword evidence="9 16" id="KW-1133">Transmembrane helix</keyword>
<comment type="subunit">
    <text evidence="13">Homohexamer. Forms a ring that surrounds DNA.</text>
</comment>
<dbReference type="Proteomes" id="UP000199611">
    <property type="component" value="Unassembled WGS sequence"/>
</dbReference>
<evidence type="ECO:0000256" key="14">
    <source>
        <dbReference type="PROSITE-ProRule" id="PRU00289"/>
    </source>
</evidence>
<keyword evidence="6 14" id="KW-0547">Nucleotide-binding</keyword>
<feature type="domain" description="FtsK" evidence="17">
    <location>
        <begin position="440"/>
        <end position="634"/>
    </location>
</feature>
<evidence type="ECO:0000256" key="10">
    <source>
        <dbReference type="ARBA" id="ARBA00023125"/>
    </source>
</evidence>
<feature type="transmembrane region" description="Helical" evidence="16">
    <location>
        <begin position="127"/>
        <end position="146"/>
    </location>
</feature>